<feature type="domain" description="Restriction endonuclease type I HsdR N-terminal" evidence="2">
    <location>
        <begin position="62"/>
        <end position="129"/>
    </location>
</feature>
<evidence type="ECO:0000256" key="1">
    <source>
        <dbReference type="SAM" id="MobiDB-lite"/>
    </source>
</evidence>
<dbReference type="InterPro" id="IPR017035">
    <property type="entry name" value="UCP035009_HsdR_All3000-type"/>
</dbReference>
<proteinExistence type="predicted"/>
<dbReference type="AlphaFoldDB" id="A0A8J6ZZD6"/>
<dbReference type="GO" id="GO:0009035">
    <property type="term" value="F:type I site-specific deoxyribonuclease activity"/>
    <property type="evidence" value="ECO:0007669"/>
    <property type="project" value="UniProtKB-EC"/>
</dbReference>
<dbReference type="GO" id="GO:0009307">
    <property type="term" value="P:DNA restriction-modification system"/>
    <property type="evidence" value="ECO:0007669"/>
    <property type="project" value="UniProtKB-KW"/>
</dbReference>
<dbReference type="Proteomes" id="UP000622533">
    <property type="component" value="Unassembled WGS sequence"/>
</dbReference>
<accession>A0A8J6ZZD6</accession>
<keyword evidence="4" id="KW-1185">Reference proteome</keyword>
<evidence type="ECO:0000259" key="2">
    <source>
        <dbReference type="Pfam" id="PF04313"/>
    </source>
</evidence>
<protein>
    <submittedName>
        <fullName evidence="3">Type I restriction enzyme HsdR N-terminal domain-containing protein</fullName>
    </submittedName>
</protein>
<dbReference type="EMBL" id="JADEXS010000335">
    <property type="protein sequence ID" value="MBE9024919.1"/>
    <property type="molecule type" value="Genomic_DNA"/>
</dbReference>
<dbReference type="RefSeq" id="WP_193919623.1">
    <property type="nucleotide sequence ID" value="NZ_JADEXS020000001.1"/>
</dbReference>
<dbReference type="GO" id="GO:0003677">
    <property type="term" value="F:DNA binding"/>
    <property type="evidence" value="ECO:0007669"/>
    <property type="project" value="UniProtKB-KW"/>
</dbReference>
<evidence type="ECO:0000313" key="3">
    <source>
        <dbReference type="EMBL" id="MBE9024919.1"/>
    </source>
</evidence>
<feature type="region of interest" description="Disordered" evidence="1">
    <location>
        <begin position="238"/>
        <end position="262"/>
    </location>
</feature>
<organism evidence="3 4">
    <name type="scientific">Desmonostoc muscorum LEGE 12446</name>
    <dbReference type="NCBI Taxonomy" id="1828758"/>
    <lineage>
        <taxon>Bacteria</taxon>
        <taxon>Bacillati</taxon>
        <taxon>Cyanobacteriota</taxon>
        <taxon>Cyanophyceae</taxon>
        <taxon>Nostocales</taxon>
        <taxon>Nostocaceae</taxon>
        <taxon>Desmonostoc</taxon>
    </lineage>
</organism>
<name>A0A8J6ZZD6_DESMC</name>
<dbReference type="InterPro" id="IPR007409">
    <property type="entry name" value="Restrct_endonuc_type1_HsdR_N"/>
</dbReference>
<reference evidence="3" key="1">
    <citation type="submission" date="2020-10" db="EMBL/GenBank/DDBJ databases">
        <authorList>
            <person name="Castelo-Branco R."/>
            <person name="Eusebio N."/>
            <person name="Adriana R."/>
            <person name="Vieira A."/>
            <person name="Brugerolle De Fraissinette N."/>
            <person name="Rezende De Castro R."/>
            <person name="Schneider M.P."/>
            <person name="Vasconcelos V."/>
            <person name="Leao P.N."/>
        </authorList>
    </citation>
    <scope>NUCLEOTIDE SEQUENCE</scope>
    <source>
        <strain evidence="3">LEGE 12446</strain>
    </source>
</reference>
<gene>
    <name evidence="3" type="ORF">IQ276_21590</name>
</gene>
<dbReference type="GO" id="GO:0005524">
    <property type="term" value="F:ATP binding"/>
    <property type="evidence" value="ECO:0007669"/>
    <property type="project" value="UniProtKB-KW"/>
</dbReference>
<dbReference type="PIRSF" id="PIRSF035009">
    <property type="entry name" value="UCP035009_HSDR_N"/>
    <property type="match status" value="1"/>
</dbReference>
<comment type="caution">
    <text evidence="3">The sequence shown here is derived from an EMBL/GenBank/DDBJ whole genome shotgun (WGS) entry which is preliminary data.</text>
</comment>
<sequence>MDFVDQVKAFGSTIPTKLGSIKTEEATKHFLIMPFIQQILGYDAFNPNEVMPEYDANVGASTNYKLDYAIFQNGQPAILIECKRYGTDFKNDREWSQLFAYFMATEARIAILTDGVKYKFYADLEKPNKMDKTPFLELDLLNLNDSAIRELTKLTKSAFNIDEAITAASELKYVGGIKALLKKQVEVPNDEFVKYFFKDLCPGNNFVGQLKNEFVGYTQRAIKEFIREEIETLLDEAAGRSKTKQESATSEPEIKPEQTIKQPEFTDDEREGYYIIKSILRQILDPARVTYKDTASYCNILLDGNTWRPIVRFYFNDQNSKKLEIFSKDANGSKVSYKVSINNLNEIYQYADKFKAIVAAYENAQAVAT</sequence>
<evidence type="ECO:0000313" key="4">
    <source>
        <dbReference type="Proteomes" id="UP000622533"/>
    </source>
</evidence>
<dbReference type="Pfam" id="PF04313">
    <property type="entry name" value="HSDR_N"/>
    <property type="match status" value="1"/>
</dbReference>